<dbReference type="RefSeq" id="WP_017014659.1">
    <property type="nucleotide sequence ID" value="NZ_AJYG02000063.1"/>
</dbReference>
<evidence type="ECO:0000256" key="6">
    <source>
        <dbReference type="SAM" id="Phobius"/>
    </source>
</evidence>
<comment type="subcellular location">
    <subcellularLocation>
        <location evidence="1">Cell membrane</location>
        <topology evidence="1">Multi-pass membrane protein</topology>
    </subcellularLocation>
</comment>
<feature type="transmembrane region" description="Helical" evidence="6">
    <location>
        <begin position="86"/>
        <end position="107"/>
    </location>
</feature>
<dbReference type="GeneID" id="35870912"/>
<protein>
    <submittedName>
        <fullName evidence="7">CidA/LrgA family protein</fullName>
    </submittedName>
</protein>
<evidence type="ECO:0000256" key="4">
    <source>
        <dbReference type="ARBA" id="ARBA00022989"/>
    </source>
</evidence>
<comment type="caution">
    <text evidence="7">The sequence shown here is derived from an EMBL/GenBank/DDBJ whole genome shotgun (WGS) entry which is preliminary data.</text>
</comment>
<evidence type="ECO:0000313" key="7">
    <source>
        <dbReference type="EMBL" id="MEZ8080351.1"/>
    </source>
</evidence>
<dbReference type="InterPro" id="IPR005538">
    <property type="entry name" value="LrgA/CidA"/>
</dbReference>
<reference evidence="7 8" key="1">
    <citation type="submission" date="2024-06" db="EMBL/GenBank/DDBJ databases">
        <authorList>
            <person name="Steensen K."/>
            <person name="Seneca J."/>
            <person name="Bartlau N."/>
            <person name="Yu A.X."/>
            <person name="Polz M.F."/>
        </authorList>
    </citation>
    <scope>NUCLEOTIDE SEQUENCE [LARGE SCALE GENOMIC DNA]</scope>
    <source>
        <strain evidence="7 8">1F260</strain>
    </source>
</reference>
<keyword evidence="3 6" id="KW-0812">Transmembrane</keyword>
<keyword evidence="2" id="KW-1003">Cell membrane</keyword>
<dbReference type="Proteomes" id="UP001569154">
    <property type="component" value="Unassembled WGS sequence"/>
</dbReference>
<dbReference type="PANTHER" id="PTHR33931">
    <property type="entry name" value="HOLIN-LIKE PROTEIN CIDA-RELATED"/>
    <property type="match status" value="1"/>
</dbReference>
<dbReference type="PANTHER" id="PTHR33931:SF5">
    <property type="entry name" value="UPF0299 MEMBRANE PROTEIN YOHJ"/>
    <property type="match status" value="1"/>
</dbReference>
<keyword evidence="4 6" id="KW-1133">Transmembrane helix</keyword>
<keyword evidence="5 6" id="KW-0472">Membrane</keyword>
<accession>A0ABV4L160</accession>
<sequence>MKYVLGFALIAFFYFLGYFLAQLIPLPIPSSIISMLLLFLCLTTGIVPARWVKDACTLLITFMPLFFIPASMGLMDHFDLLFSQSLPLLGSTLVSSLVVLIVMAKVIDKHQGEHK</sequence>
<dbReference type="Pfam" id="PF03788">
    <property type="entry name" value="LrgA"/>
    <property type="match status" value="1"/>
</dbReference>
<name>A0ABV4L160_9GAMM</name>
<evidence type="ECO:0000256" key="5">
    <source>
        <dbReference type="ARBA" id="ARBA00023136"/>
    </source>
</evidence>
<evidence type="ECO:0000313" key="8">
    <source>
        <dbReference type="Proteomes" id="UP001569154"/>
    </source>
</evidence>
<feature type="transmembrane region" description="Helical" evidence="6">
    <location>
        <begin position="56"/>
        <end position="74"/>
    </location>
</feature>
<gene>
    <name evidence="7" type="ORF">ACED35_04455</name>
</gene>
<dbReference type="EMBL" id="JBGONM010000007">
    <property type="protein sequence ID" value="MEZ8080351.1"/>
    <property type="molecule type" value="Genomic_DNA"/>
</dbReference>
<evidence type="ECO:0000256" key="3">
    <source>
        <dbReference type="ARBA" id="ARBA00022692"/>
    </source>
</evidence>
<keyword evidence="8" id="KW-1185">Reference proteome</keyword>
<proteinExistence type="predicted"/>
<feature type="transmembrane region" description="Helical" evidence="6">
    <location>
        <begin position="31"/>
        <end position="49"/>
    </location>
</feature>
<evidence type="ECO:0000256" key="2">
    <source>
        <dbReference type="ARBA" id="ARBA00022475"/>
    </source>
</evidence>
<organism evidence="7 8">
    <name type="scientific">Enterovibrio norvegicus</name>
    <dbReference type="NCBI Taxonomy" id="188144"/>
    <lineage>
        <taxon>Bacteria</taxon>
        <taxon>Pseudomonadati</taxon>
        <taxon>Pseudomonadota</taxon>
        <taxon>Gammaproteobacteria</taxon>
        <taxon>Vibrionales</taxon>
        <taxon>Vibrionaceae</taxon>
        <taxon>Enterovibrio</taxon>
    </lineage>
</organism>
<evidence type="ECO:0000256" key="1">
    <source>
        <dbReference type="ARBA" id="ARBA00004651"/>
    </source>
</evidence>